<feature type="region of interest" description="Disordered" evidence="1">
    <location>
        <begin position="1"/>
        <end position="23"/>
    </location>
</feature>
<name>A0ABS8JU82_9BURK</name>
<feature type="transmembrane region" description="Helical" evidence="2">
    <location>
        <begin position="30"/>
        <end position="48"/>
    </location>
</feature>
<dbReference type="Proteomes" id="UP001431019">
    <property type="component" value="Unassembled WGS sequence"/>
</dbReference>
<comment type="caution">
    <text evidence="3">The sequence shown here is derived from an EMBL/GenBank/DDBJ whole genome shotgun (WGS) entry which is preliminary data.</text>
</comment>
<gene>
    <name evidence="3" type="ORF">LJ656_11760</name>
</gene>
<keyword evidence="4" id="KW-1185">Reference proteome</keyword>
<evidence type="ECO:0000256" key="2">
    <source>
        <dbReference type="SAM" id="Phobius"/>
    </source>
</evidence>
<organism evidence="3 4">
    <name type="scientific">Paraburkholderia sejongensis</name>
    <dbReference type="NCBI Taxonomy" id="2886946"/>
    <lineage>
        <taxon>Bacteria</taxon>
        <taxon>Pseudomonadati</taxon>
        <taxon>Pseudomonadota</taxon>
        <taxon>Betaproteobacteria</taxon>
        <taxon>Burkholderiales</taxon>
        <taxon>Burkholderiaceae</taxon>
        <taxon>Paraburkholderia</taxon>
    </lineage>
</organism>
<feature type="compositionally biased region" description="Basic and acidic residues" evidence="1">
    <location>
        <begin position="58"/>
        <end position="70"/>
    </location>
</feature>
<keyword evidence="2" id="KW-0472">Membrane</keyword>
<accession>A0ABS8JU82</accession>
<reference evidence="3 4" key="1">
    <citation type="submission" date="2021-11" db="EMBL/GenBank/DDBJ databases">
        <authorList>
            <person name="Oh E.-T."/>
            <person name="Kim S.-B."/>
        </authorList>
    </citation>
    <scope>NUCLEOTIDE SEQUENCE [LARGE SCALE GENOMIC DNA]</scope>
    <source>
        <strain evidence="3 4">MMS20-SJTR3</strain>
    </source>
</reference>
<proteinExistence type="predicted"/>
<dbReference type="RefSeq" id="WP_230509814.1">
    <property type="nucleotide sequence ID" value="NZ_JAJITD010000005.1"/>
</dbReference>
<evidence type="ECO:0000256" key="1">
    <source>
        <dbReference type="SAM" id="MobiDB-lite"/>
    </source>
</evidence>
<sequence>MHGDEWPETGFQGTQKDKRGSRGVGEMEKWLVILGVWAMCAACAVFFIRGATGGSNRQADEKPARADARKSGSKARAALHD</sequence>
<keyword evidence="2" id="KW-1133">Transmembrane helix</keyword>
<evidence type="ECO:0000313" key="4">
    <source>
        <dbReference type="Proteomes" id="UP001431019"/>
    </source>
</evidence>
<evidence type="ECO:0000313" key="3">
    <source>
        <dbReference type="EMBL" id="MCC8393268.1"/>
    </source>
</evidence>
<feature type="region of interest" description="Disordered" evidence="1">
    <location>
        <begin position="53"/>
        <end position="81"/>
    </location>
</feature>
<protein>
    <submittedName>
        <fullName evidence="3">Uncharacterized protein</fullName>
    </submittedName>
</protein>
<keyword evidence="2" id="KW-0812">Transmembrane</keyword>
<dbReference type="EMBL" id="JAJITD010000005">
    <property type="protein sequence ID" value="MCC8393268.1"/>
    <property type="molecule type" value="Genomic_DNA"/>
</dbReference>